<reference evidence="1" key="2">
    <citation type="journal article" date="2022" name="New Phytol.">
        <title>Evolutionary transition to the ectomycorrhizal habit in the genomes of a hyperdiverse lineage of mushroom-forming fungi.</title>
        <authorList>
            <person name="Looney B."/>
            <person name="Miyauchi S."/>
            <person name="Morin E."/>
            <person name="Drula E."/>
            <person name="Courty P.E."/>
            <person name="Kohler A."/>
            <person name="Kuo A."/>
            <person name="LaButti K."/>
            <person name="Pangilinan J."/>
            <person name="Lipzen A."/>
            <person name="Riley R."/>
            <person name="Andreopoulos W."/>
            <person name="He G."/>
            <person name="Johnson J."/>
            <person name="Nolan M."/>
            <person name="Tritt A."/>
            <person name="Barry K.W."/>
            <person name="Grigoriev I.V."/>
            <person name="Nagy L.G."/>
            <person name="Hibbett D."/>
            <person name="Henrissat B."/>
            <person name="Matheny P.B."/>
            <person name="Labbe J."/>
            <person name="Martin F.M."/>
        </authorList>
    </citation>
    <scope>NUCLEOTIDE SEQUENCE</scope>
    <source>
        <strain evidence="1">HHB10654</strain>
    </source>
</reference>
<accession>A0ACB8TL02</accession>
<evidence type="ECO:0000313" key="1">
    <source>
        <dbReference type="EMBL" id="KAI0069090.1"/>
    </source>
</evidence>
<dbReference type="EMBL" id="MU277187">
    <property type="protein sequence ID" value="KAI0069090.1"/>
    <property type="molecule type" value="Genomic_DNA"/>
</dbReference>
<reference evidence="1" key="1">
    <citation type="submission" date="2021-03" db="EMBL/GenBank/DDBJ databases">
        <authorList>
            <consortium name="DOE Joint Genome Institute"/>
            <person name="Ahrendt S."/>
            <person name="Looney B.P."/>
            <person name="Miyauchi S."/>
            <person name="Morin E."/>
            <person name="Drula E."/>
            <person name="Courty P.E."/>
            <person name="Chicoki N."/>
            <person name="Fauchery L."/>
            <person name="Kohler A."/>
            <person name="Kuo A."/>
            <person name="Labutti K."/>
            <person name="Pangilinan J."/>
            <person name="Lipzen A."/>
            <person name="Riley R."/>
            <person name="Andreopoulos W."/>
            <person name="He G."/>
            <person name="Johnson J."/>
            <person name="Barry K.W."/>
            <person name="Grigoriev I.V."/>
            <person name="Nagy L."/>
            <person name="Hibbett D."/>
            <person name="Henrissat B."/>
            <person name="Matheny P.B."/>
            <person name="Labbe J."/>
            <person name="Martin F."/>
        </authorList>
    </citation>
    <scope>NUCLEOTIDE SEQUENCE</scope>
    <source>
        <strain evidence="1">HHB10654</strain>
    </source>
</reference>
<name>A0ACB8TL02_9AGAM</name>
<proteinExistence type="predicted"/>
<dbReference type="Proteomes" id="UP000814140">
    <property type="component" value="Unassembled WGS sequence"/>
</dbReference>
<evidence type="ECO:0000313" key="2">
    <source>
        <dbReference type="Proteomes" id="UP000814140"/>
    </source>
</evidence>
<gene>
    <name evidence="1" type="ORF">BV25DRAFT_1925886</name>
</gene>
<keyword evidence="2" id="KW-1185">Reference proteome</keyword>
<protein>
    <submittedName>
        <fullName evidence="1">Uncharacterized protein</fullName>
    </submittedName>
</protein>
<comment type="caution">
    <text evidence="1">The sequence shown here is derived from an EMBL/GenBank/DDBJ whole genome shotgun (WGS) entry which is preliminary data.</text>
</comment>
<organism evidence="1 2">
    <name type="scientific">Artomyces pyxidatus</name>
    <dbReference type="NCBI Taxonomy" id="48021"/>
    <lineage>
        <taxon>Eukaryota</taxon>
        <taxon>Fungi</taxon>
        <taxon>Dikarya</taxon>
        <taxon>Basidiomycota</taxon>
        <taxon>Agaricomycotina</taxon>
        <taxon>Agaricomycetes</taxon>
        <taxon>Russulales</taxon>
        <taxon>Auriscalpiaceae</taxon>
        <taxon>Artomyces</taxon>
    </lineage>
</organism>
<sequence>MADDEQALLSVLNAHGQDFLASFASPSSQGQKRKRVTVAAAGPSSKAARLDDEELEEEEEWLGFGTSAPASDEGSSNPGEYESDDGEDLVEDDGFTASTSTHAPNLVVFSDKSQASSSAPRPTKAQMKAFMSSKVSKLRRDVEDNEGKDEDVGDSGDERTNTQNDALLHRLVHTQLLSASLNPDLNLTPAQRKKALAGRVLELAGSAKLGKGEKAVRAKERDKAAKRVRDGMLEKQTERRHKQVQEAKDMGNYHPAIKKLFEGESEQASNRKREKGLRIGIGKFDGGILKLTRREINSVNEVSMMRGRGRGRGRGGSRGAGRGSGGGRGGRGSGSRGRGIS</sequence>